<sequence>MISFALLIVFLYANALIVTLKNGEIKPFSLDQVNNLKGVLAILIILYHLTTIGHVTFLSPFDFWGAPIVSLFLCISGYGLLASYQKKGDSYLNNFIPSKIWRIVFPLLLVTAVYLIFEYLDKQMFPEGIFQNLFLYGITPLPFSWYAYAIIGFYLLFYLVFLNSKLGLYLKLFILLLLTVAFIFMLRNLGYGREWWICALAFPTGMYYKLYEDKLLKLTKQQKWPLLIVPSICVLLLLIVKSKIELLFPLAYVIIPIALVYLVSFISLKNKVLLFLGSISYEIYLLHGAWMFLLRGKTIHLDNDYIFSISVVLFSIISAFIFNQLAKKILNP</sequence>
<feature type="transmembrane region" description="Helical" evidence="7">
    <location>
        <begin position="166"/>
        <end position="186"/>
    </location>
</feature>
<evidence type="ECO:0000313" key="10">
    <source>
        <dbReference type="Proteomes" id="UP000435036"/>
    </source>
</evidence>
<dbReference type="GO" id="GO:0005886">
    <property type="term" value="C:plasma membrane"/>
    <property type="evidence" value="ECO:0007669"/>
    <property type="project" value="UniProtKB-SubCell"/>
</dbReference>
<evidence type="ECO:0000256" key="4">
    <source>
        <dbReference type="ARBA" id="ARBA00022692"/>
    </source>
</evidence>
<accession>A0A6N8KW75</accession>
<proteinExistence type="inferred from homology"/>
<evidence type="ECO:0000256" key="6">
    <source>
        <dbReference type="ARBA" id="ARBA00023136"/>
    </source>
</evidence>
<dbReference type="GO" id="GO:0016413">
    <property type="term" value="F:O-acetyltransferase activity"/>
    <property type="evidence" value="ECO:0007669"/>
    <property type="project" value="TreeGrafter"/>
</dbReference>
<feature type="transmembrane region" description="Helical" evidence="7">
    <location>
        <begin position="63"/>
        <end position="80"/>
    </location>
</feature>
<feature type="transmembrane region" description="Helical" evidence="7">
    <location>
        <begin position="39"/>
        <end position="58"/>
    </location>
</feature>
<dbReference type="PANTHER" id="PTHR40074">
    <property type="entry name" value="O-ACETYLTRANSFERASE WECH"/>
    <property type="match status" value="1"/>
</dbReference>
<feature type="transmembrane region" description="Helical" evidence="7">
    <location>
        <begin position="133"/>
        <end position="160"/>
    </location>
</feature>
<keyword evidence="9" id="KW-0012">Acyltransferase</keyword>
<name>A0A6N8KW75_9SPHI</name>
<keyword evidence="9" id="KW-0808">Transferase</keyword>
<evidence type="ECO:0000313" key="9">
    <source>
        <dbReference type="EMBL" id="MVZ60979.1"/>
    </source>
</evidence>
<protein>
    <submittedName>
        <fullName evidence="9">Acyltransferase family protein</fullName>
    </submittedName>
</protein>
<dbReference type="AlphaFoldDB" id="A0A6N8KW75"/>
<dbReference type="PANTHER" id="PTHR40074:SF2">
    <property type="entry name" value="O-ACETYLTRANSFERASE WECH"/>
    <property type="match status" value="1"/>
</dbReference>
<dbReference type="RefSeq" id="WP_160367629.1">
    <property type="nucleotide sequence ID" value="NZ_WSQA01000002.1"/>
</dbReference>
<dbReference type="Pfam" id="PF01757">
    <property type="entry name" value="Acyl_transf_3"/>
    <property type="match status" value="1"/>
</dbReference>
<keyword evidence="5 7" id="KW-1133">Transmembrane helix</keyword>
<feature type="transmembrane region" description="Helical" evidence="7">
    <location>
        <begin position="305"/>
        <end position="326"/>
    </location>
</feature>
<evidence type="ECO:0000259" key="8">
    <source>
        <dbReference type="Pfam" id="PF01757"/>
    </source>
</evidence>
<evidence type="ECO:0000256" key="3">
    <source>
        <dbReference type="ARBA" id="ARBA00022475"/>
    </source>
</evidence>
<feature type="transmembrane region" description="Helical" evidence="7">
    <location>
        <begin position="246"/>
        <end position="266"/>
    </location>
</feature>
<feature type="transmembrane region" description="Helical" evidence="7">
    <location>
        <begin position="224"/>
        <end position="240"/>
    </location>
</feature>
<keyword evidence="6 7" id="KW-0472">Membrane</keyword>
<comment type="caution">
    <text evidence="9">The sequence shown here is derived from an EMBL/GenBank/DDBJ whole genome shotgun (WGS) entry which is preliminary data.</text>
</comment>
<feature type="domain" description="Acyltransferase 3" evidence="8">
    <location>
        <begin position="32"/>
        <end position="322"/>
    </location>
</feature>
<keyword evidence="3" id="KW-1003">Cell membrane</keyword>
<comment type="similarity">
    <text evidence="2">Belongs to the acyltransferase 3 family.</text>
</comment>
<feature type="transmembrane region" description="Helical" evidence="7">
    <location>
        <begin position="273"/>
        <end position="293"/>
    </location>
</feature>
<evidence type="ECO:0000256" key="5">
    <source>
        <dbReference type="ARBA" id="ARBA00022989"/>
    </source>
</evidence>
<gene>
    <name evidence="9" type="ORF">GQF63_02985</name>
</gene>
<feature type="transmembrane region" description="Helical" evidence="7">
    <location>
        <begin position="100"/>
        <end position="121"/>
    </location>
</feature>
<evidence type="ECO:0000256" key="2">
    <source>
        <dbReference type="ARBA" id="ARBA00007400"/>
    </source>
</evidence>
<dbReference type="GO" id="GO:0009246">
    <property type="term" value="P:enterobacterial common antigen biosynthetic process"/>
    <property type="evidence" value="ECO:0007669"/>
    <property type="project" value="TreeGrafter"/>
</dbReference>
<evidence type="ECO:0000256" key="1">
    <source>
        <dbReference type="ARBA" id="ARBA00004651"/>
    </source>
</evidence>
<comment type="subcellular location">
    <subcellularLocation>
        <location evidence="1">Cell membrane</location>
        <topology evidence="1">Multi-pass membrane protein</topology>
    </subcellularLocation>
</comment>
<dbReference type="InterPro" id="IPR002656">
    <property type="entry name" value="Acyl_transf_3_dom"/>
</dbReference>
<keyword evidence="4 7" id="KW-0812">Transmembrane</keyword>
<dbReference type="EMBL" id="WSQA01000002">
    <property type="protein sequence ID" value="MVZ60979.1"/>
    <property type="molecule type" value="Genomic_DNA"/>
</dbReference>
<reference evidence="9 10" key="1">
    <citation type="submission" date="2019-12" db="EMBL/GenBank/DDBJ databases">
        <authorList>
            <person name="Dong K."/>
        </authorList>
    </citation>
    <scope>NUCLEOTIDE SEQUENCE [LARGE SCALE GENOMIC DNA]</scope>
    <source>
        <strain evidence="9 10">JCM 31225</strain>
    </source>
</reference>
<dbReference type="Proteomes" id="UP000435036">
    <property type="component" value="Unassembled WGS sequence"/>
</dbReference>
<dbReference type="OrthoDB" id="3268734at2"/>
<keyword evidence="10" id="KW-1185">Reference proteome</keyword>
<organism evidence="9 10">
    <name type="scientific">Sphingobacterium humi</name>
    <dbReference type="NCBI Taxonomy" id="1796905"/>
    <lineage>
        <taxon>Bacteria</taxon>
        <taxon>Pseudomonadati</taxon>
        <taxon>Bacteroidota</taxon>
        <taxon>Sphingobacteriia</taxon>
        <taxon>Sphingobacteriales</taxon>
        <taxon>Sphingobacteriaceae</taxon>
        <taxon>Sphingobacterium</taxon>
    </lineage>
</organism>
<evidence type="ECO:0000256" key="7">
    <source>
        <dbReference type="SAM" id="Phobius"/>
    </source>
</evidence>